<protein>
    <submittedName>
        <fullName evidence="3">ATP-binding protein</fullName>
    </submittedName>
</protein>
<dbReference type="Pfam" id="PF13173">
    <property type="entry name" value="AAA_14"/>
    <property type="match status" value="1"/>
</dbReference>
<dbReference type="GO" id="GO:0005524">
    <property type="term" value="F:ATP binding"/>
    <property type="evidence" value="ECO:0007669"/>
    <property type="project" value="UniProtKB-KW"/>
</dbReference>
<dbReference type="Gene3D" id="3.40.1350.10">
    <property type="match status" value="1"/>
</dbReference>
<comment type="caution">
    <text evidence="3">The sequence shown here is derived from an EMBL/GenBank/DDBJ whole genome shotgun (WGS) entry which is preliminary data.</text>
</comment>
<feature type="domain" description="AAA" evidence="1">
    <location>
        <begin position="17"/>
        <end position="140"/>
    </location>
</feature>
<dbReference type="InterPro" id="IPR025420">
    <property type="entry name" value="DUF4143"/>
</dbReference>
<dbReference type="PANTHER" id="PTHR43566">
    <property type="entry name" value="CONSERVED PROTEIN"/>
    <property type="match status" value="1"/>
</dbReference>
<sequence>MIKRTIEGRIKNSVASRPVTLITGARQVGKTTLATAFRENGFGYVSIDNTNDMVTAQEDPELFLQLHPCPLIIDEVQNAPGLFLALEHSVNSAKLENVRNYGMYILTGSQSYSMMKGITESMAGRVSIIEMSPLSRSEILGRDEIPFSPNDLPALQKRANECPLSASDLFSNIVRGSFPELYDNPKLSRSDFYESYVRTYMERDVSSLLKVGYVSAFRRFLEAIASLTGQELVYDTLAKAVEVDEKTIASWVSILEAGHLITLLRPYNETSVVKRVRKRPKMYFCDTGLACHLARIDSPETLSASYFAGRFVETYVVNEVIKSYKNGGINAGFYYYRDKEQNEIDLLILHDGTLYPIDIKTGTRFDAKAVKSFKKLEGSKYRIGPGSVLCNADAVYPVSGNAYAIPISCL</sequence>
<evidence type="ECO:0000313" key="3">
    <source>
        <dbReference type="EMBL" id="MBO8426235.1"/>
    </source>
</evidence>
<name>A0A9D9DHG7_9FIRM</name>
<evidence type="ECO:0000259" key="1">
    <source>
        <dbReference type="Pfam" id="PF13173"/>
    </source>
</evidence>
<evidence type="ECO:0000259" key="2">
    <source>
        <dbReference type="Pfam" id="PF13635"/>
    </source>
</evidence>
<dbReference type="GO" id="GO:0003676">
    <property type="term" value="F:nucleic acid binding"/>
    <property type="evidence" value="ECO:0007669"/>
    <property type="project" value="InterPro"/>
</dbReference>
<keyword evidence="3" id="KW-0067">ATP-binding</keyword>
<gene>
    <name evidence="3" type="ORF">IAC61_02815</name>
</gene>
<reference evidence="3" key="1">
    <citation type="submission" date="2020-10" db="EMBL/GenBank/DDBJ databases">
        <authorList>
            <person name="Gilroy R."/>
        </authorList>
    </citation>
    <scope>NUCLEOTIDE SEQUENCE</scope>
    <source>
        <strain evidence="3">17113</strain>
    </source>
</reference>
<accession>A0A9D9DHG7</accession>
<evidence type="ECO:0000313" key="4">
    <source>
        <dbReference type="Proteomes" id="UP000823634"/>
    </source>
</evidence>
<dbReference type="SUPFAM" id="SSF52540">
    <property type="entry name" value="P-loop containing nucleoside triphosphate hydrolases"/>
    <property type="match status" value="1"/>
</dbReference>
<dbReference type="SUPFAM" id="SSF52980">
    <property type="entry name" value="Restriction endonuclease-like"/>
    <property type="match status" value="1"/>
</dbReference>
<dbReference type="InterPro" id="IPR027417">
    <property type="entry name" value="P-loop_NTPase"/>
</dbReference>
<dbReference type="EMBL" id="JADINA010000019">
    <property type="protein sequence ID" value="MBO8426235.1"/>
    <property type="molecule type" value="Genomic_DNA"/>
</dbReference>
<dbReference type="InterPro" id="IPR011335">
    <property type="entry name" value="Restrct_endonuc-II-like"/>
</dbReference>
<dbReference type="InterPro" id="IPR011856">
    <property type="entry name" value="tRNA_endonuc-like_dom_sf"/>
</dbReference>
<feature type="domain" description="DUF4143" evidence="2">
    <location>
        <begin position="202"/>
        <end position="361"/>
    </location>
</feature>
<keyword evidence="3" id="KW-0547">Nucleotide-binding</keyword>
<organism evidence="3 4">
    <name type="scientific">Candidatus Alloenteromonas pullistercoris</name>
    <dbReference type="NCBI Taxonomy" id="2840785"/>
    <lineage>
        <taxon>Bacteria</taxon>
        <taxon>Bacillati</taxon>
        <taxon>Bacillota</taxon>
        <taxon>Bacillota incertae sedis</taxon>
        <taxon>Candidatus Alloenteromonas</taxon>
    </lineage>
</organism>
<dbReference type="AlphaFoldDB" id="A0A9D9DHG7"/>
<dbReference type="Proteomes" id="UP000823634">
    <property type="component" value="Unassembled WGS sequence"/>
</dbReference>
<dbReference type="PANTHER" id="PTHR43566:SF2">
    <property type="entry name" value="DUF4143 DOMAIN-CONTAINING PROTEIN"/>
    <property type="match status" value="1"/>
</dbReference>
<proteinExistence type="predicted"/>
<reference evidence="3" key="2">
    <citation type="journal article" date="2021" name="PeerJ">
        <title>Extensive microbial diversity within the chicken gut microbiome revealed by metagenomics and culture.</title>
        <authorList>
            <person name="Gilroy R."/>
            <person name="Ravi A."/>
            <person name="Getino M."/>
            <person name="Pursley I."/>
            <person name="Horton D.L."/>
            <person name="Alikhan N.F."/>
            <person name="Baker D."/>
            <person name="Gharbi K."/>
            <person name="Hall N."/>
            <person name="Watson M."/>
            <person name="Adriaenssens E.M."/>
            <person name="Foster-Nyarko E."/>
            <person name="Jarju S."/>
            <person name="Secka A."/>
            <person name="Antonio M."/>
            <person name="Oren A."/>
            <person name="Chaudhuri R.R."/>
            <person name="La Ragione R."/>
            <person name="Hildebrand F."/>
            <person name="Pallen M.J."/>
        </authorList>
    </citation>
    <scope>NUCLEOTIDE SEQUENCE</scope>
    <source>
        <strain evidence="3">17113</strain>
    </source>
</reference>
<dbReference type="Pfam" id="PF13635">
    <property type="entry name" value="DUF4143"/>
    <property type="match status" value="1"/>
</dbReference>
<dbReference type="InterPro" id="IPR041682">
    <property type="entry name" value="AAA_14"/>
</dbReference>